<dbReference type="EC" id="1.8.4.-" evidence="2"/>
<protein>
    <submittedName>
        <fullName evidence="2">Thiol:disulfide interchange protein DsbG</fullName>
        <ecNumber evidence="2">1.8.4.-</ecNumber>
    </submittedName>
</protein>
<feature type="chain" id="PRO_5046627776" evidence="1">
    <location>
        <begin position="16"/>
        <end position="315"/>
    </location>
</feature>
<gene>
    <name evidence="2" type="primary">dsbG</name>
    <name evidence="2" type="ORF">Q8W34_06665</name>
</gene>
<keyword evidence="3" id="KW-1185">Reference proteome</keyword>
<dbReference type="PANTHER" id="PTHR35272:SF4">
    <property type="entry name" value="THIOL:DISULFIDE INTERCHANGE PROTEIN DSBG"/>
    <property type="match status" value="1"/>
</dbReference>
<organism evidence="2 3">
    <name type="scientific">Pseudoalteromonas marina</name>
    <dbReference type="NCBI Taxonomy" id="267375"/>
    <lineage>
        <taxon>Bacteria</taxon>
        <taxon>Pseudomonadati</taxon>
        <taxon>Pseudomonadota</taxon>
        <taxon>Gammaproteobacteria</taxon>
        <taxon>Alteromonadales</taxon>
        <taxon>Pseudoalteromonadaceae</taxon>
        <taxon>Pseudoalteromonas</taxon>
    </lineage>
</organism>
<dbReference type="RefSeq" id="WP_305471590.1">
    <property type="nucleotide sequence ID" value="NZ_JAUYVT010000004.1"/>
</dbReference>
<dbReference type="Gene3D" id="3.40.30.10">
    <property type="entry name" value="Glutaredoxin"/>
    <property type="match status" value="1"/>
</dbReference>
<keyword evidence="1" id="KW-0732">Signal</keyword>
<evidence type="ECO:0000256" key="1">
    <source>
        <dbReference type="SAM" id="SignalP"/>
    </source>
</evidence>
<evidence type="ECO:0000313" key="2">
    <source>
        <dbReference type="EMBL" id="MDP2564309.1"/>
    </source>
</evidence>
<dbReference type="SUPFAM" id="SSF52833">
    <property type="entry name" value="Thioredoxin-like"/>
    <property type="match status" value="1"/>
</dbReference>
<proteinExistence type="predicted"/>
<dbReference type="NCBIfam" id="NF008657">
    <property type="entry name" value="PRK11657.1"/>
    <property type="match status" value="1"/>
</dbReference>
<dbReference type="InterPro" id="IPR051470">
    <property type="entry name" value="Thiol:disulfide_interchange"/>
</dbReference>
<dbReference type="Proteomes" id="UP001177212">
    <property type="component" value="Unassembled WGS sequence"/>
</dbReference>
<feature type="signal peptide" evidence="1">
    <location>
        <begin position="1"/>
        <end position="15"/>
    </location>
</feature>
<dbReference type="PANTHER" id="PTHR35272">
    <property type="entry name" value="THIOL:DISULFIDE INTERCHANGE PROTEIN DSBC-RELATED"/>
    <property type="match status" value="1"/>
</dbReference>
<dbReference type="InterPro" id="IPR009094">
    <property type="entry name" value="DiS-bond_isomerase_DsbC/G_N_sf"/>
</dbReference>
<dbReference type="Gene3D" id="3.10.450.70">
    <property type="entry name" value="Disulphide bond isomerase, DsbC/G, N-terminal"/>
    <property type="match status" value="1"/>
</dbReference>
<name>A0ABT9FC04_9GAMM</name>
<evidence type="ECO:0000313" key="3">
    <source>
        <dbReference type="Proteomes" id="UP001177212"/>
    </source>
</evidence>
<comment type="caution">
    <text evidence="2">The sequence shown here is derived from an EMBL/GenBank/DDBJ whole genome shotgun (WGS) entry which is preliminary data.</text>
</comment>
<accession>A0ABT9FC04</accession>
<dbReference type="GO" id="GO:0016491">
    <property type="term" value="F:oxidoreductase activity"/>
    <property type="evidence" value="ECO:0007669"/>
    <property type="project" value="UniProtKB-KW"/>
</dbReference>
<sequence length="315" mass="34448">MKKSLLNISIIAAVAAVSIFVGRNMGDTAPVIVKDAPVVNTEQVASSANGVLEIADMPTQIKVAQQNGIEIIKNFKIDNGYTVWIVKNRSNYNAWYSDESGYVFVGAYLDPAGKNLTAQYLEQYAPKDTQTALIETAEYIGTVKEGEVAKSKPVYVFYEPHCGYCSAFHAAAQPYIDAGADVRWIPLAFLKNPPGDATSYEILSRIMDAPDPLAELDKHEAMKAANGGRGGLTKTVDPDADLFRMSEKNSTVFSELGFTGTPALAYVNDAGRIELVKGMPQMRDLPGIFGMERMDSDDRRLTRFRALPTVYPAKK</sequence>
<dbReference type="EMBL" id="JAUYVT010000004">
    <property type="protein sequence ID" value="MDP2564309.1"/>
    <property type="molecule type" value="Genomic_DNA"/>
</dbReference>
<reference evidence="2" key="1">
    <citation type="submission" date="2023-07" db="EMBL/GenBank/DDBJ databases">
        <title>Genome content predicts the carbon catabolic preferences of heterotrophic bacteria.</title>
        <authorList>
            <person name="Gralka M."/>
        </authorList>
    </citation>
    <scope>NUCLEOTIDE SEQUENCE</scope>
    <source>
        <strain evidence="2">4G09</strain>
    </source>
</reference>
<dbReference type="InterPro" id="IPR036249">
    <property type="entry name" value="Thioredoxin-like_sf"/>
</dbReference>
<keyword evidence="2" id="KW-0560">Oxidoreductase</keyword>